<gene>
    <name evidence="2" type="ORF">PHLCEN_2v2379</name>
</gene>
<organism evidence="2 3">
    <name type="scientific">Hermanssonia centrifuga</name>
    <dbReference type="NCBI Taxonomy" id="98765"/>
    <lineage>
        <taxon>Eukaryota</taxon>
        <taxon>Fungi</taxon>
        <taxon>Dikarya</taxon>
        <taxon>Basidiomycota</taxon>
        <taxon>Agaricomycotina</taxon>
        <taxon>Agaricomycetes</taxon>
        <taxon>Polyporales</taxon>
        <taxon>Meruliaceae</taxon>
        <taxon>Hermanssonia</taxon>
    </lineage>
</organism>
<dbReference type="OrthoDB" id="198787at2759"/>
<dbReference type="InterPro" id="IPR036282">
    <property type="entry name" value="Glutathione-S-Trfase_C_sf"/>
</dbReference>
<protein>
    <recommendedName>
        <fullName evidence="1">Metaxin glutathione S-transferase domain-containing protein</fullName>
    </recommendedName>
</protein>
<dbReference type="EMBL" id="MLYV02000221">
    <property type="protein sequence ID" value="PSS31047.1"/>
    <property type="molecule type" value="Genomic_DNA"/>
</dbReference>
<dbReference type="InterPro" id="IPR033468">
    <property type="entry name" value="Metaxin_GST"/>
</dbReference>
<evidence type="ECO:0000259" key="1">
    <source>
        <dbReference type="Pfam" id="PF17171"/>
    </source>
</evidence>
<dbReference type="AlphaFoldDB" id="A0A2R6RLY7"/>
<dbReference type="STRING" id="98765.A0A2R6RLY7"/>
<dbReference type="SUPFAM" id="SSF47616">
    <property type="entry name" value="GST C-terminal domain-like"/>
    <property type="match status" value="1"/>
</dbReference>
<accession>A0A2R6RLY7</accession>
<comment type="caution">
    <text evidence="2">The sequence shown here is derived from an EMBL/GenBank/DDBJ whole genome shotgun (WGS) entry which is preliminary data.</text>
</comment>
<sequence>MLNPPPAPLTGFASIIPSYGTHIDRTALELRYKEAIASLSERLGTDKWFLGSTGPTFLDALVFAYLHSILHSRENLLRFEVTRRVNLVAWERRVQAEVKVPFRRYTKY</sequence>
<feature type="domain" description="Metaxin glutathione S-transferase" evidence="1">
    <location>
        <begin position="33"/>
        <end position="94"/>
    </location>
</feature>
<name>A0A2R6RLY7_9APHY</name>
<dbReference type="Proteomes" id="UP000186601">
    <property type="component" value="Unassembled WGS sequence"/>
</dbReference>
<evidence type="ECO:0000313" key="2">
    <source>
        <dbReference type="EMBL" id="PSS31047.1"/>
    </source>
</evidence>
<proteinExistence type="predicted"/>
<reference evidence="2 3" key="1">
    <citation type="submission" date="2018-02" db="EMBL/GenBank/DDBJ databases">
        <title>Genome sequence of the basidiomycete white-rot fungus Phlebia centrifuga.</title>
        <authorList>
            <person name="Granchi Z."/>
            <person name="Peng M."/>
            <person name="de Vries R.P."/>
            <person name="Hilden K."/>
            <person name="Makela M.R."/>
            <person name="Grigoriev I."/>
            <person name="Riley R."/>
        </authorList>
    </citation>
    <scope>NUCLEOTIDE SEQUENCE [LARGE SCALE GENOMIC DNA]</scope>
    <source>
        <strain evidence="2 3">FBCC195</strain>
    </source>
</reference>
<keyword evidence="3" id="KW-1185">Reference proteome</keyword>
<evidence type="ECO:0000313" key="3">
    <source>
        <dbReference type="Proteomes" id="UP000186601"/>
    </source>
</evidence>
<dbReference type="Pfam" id="PF17171">
    <property type="entry name" value="GST_C_6"/>
    <property type="match status" value="1"/>
</dbReference>